<evidence type="ECO:0000313" key="5">
    <source>
        <dbReference type="RefSeq" id="XP_021292699.1"/>
    </source>
</evidence>
<dbReference type="Gene3D" id="1.10.110.10">
    <property type="entry name" value="Plant lipid-transfer and hydrophobic proteins"/>
    <property type="match status" value="1"/>
</dbReference>
<proteinExistence type="inferred from homology"/>
<reference evidence="5" key="1">
    <citation type="submission" date="2025-08" db="UniProtKB">
        <authorList>
            <consortium name="RefSeq"/>
        </authorList>
    </citation>
    <scope>IDENTIFICATION</scope>
    <source>
        <tissue evidence="5">Leaf</tissue>
    </source>
</reference>
<sequence length="199" mass="21150">MQECNNRFGGFLTLGLFRSGLHKLTWPGFFGLFQIKIQSITPNLGVRNKKITVLSFFWVKIFSLVSYKKRARASPDYLKEMASRIRTPALAAVLLLLLLASAPASDAAISCSDVIKDLRPCVNYLVNGTGKPPSACCAGASALASAASSSSDRKAACECIKSAAKNIKPNTQLAQALPANCGINLPVTISPNVDCSKVG</sequence>
<dbReference type="PRINTS" id="PR00382">
    <property type="entry name" value="LIPIDTRNSFER"/>
</dbReference>
<dbReference type="SMART" id="SM00499">
    <property type="entry name" value="AAI"/>
    <property type="match status" value="1"/>
</dbReference>
<dbReference type="SUPFAM" id="SSF47699">
    <property type="entry name" value="Bifunctional inhibitor/lipid-transfer protein/seed storage 2S albumin"/>
    <property type="match status" value="1"/>
</dbReference>
<keyword evidence="2" id="KW-0446">Lipid-binding</keyword>
<dbReference type="OrthoDB" id="1920459at2759"/>
<accession>A0A6J1B246</accession>
<comment type="function">
    <text evidence="2">Plant non-specific lipid-transfer proteins transfer phospholipids as well as galactolipids across membranes. May play a role in wax or cutin deposition in the cell walls of expanding epidermal cells and certain secretory tissues.</text>
</comment>
<feature type="domain" description="Bifunctional inhibitor/plant lipid transfer protein/seed storage helical" evidence="3">
    <location>
        <begin position="111"/>
        <end position="195"/>
    </location>
</feature>
<evidence type="ECO:0000256" key="2">
    <source>
        <dbReference type="RuleBase" id="RU000628"/>
    </source>
</evidence>
<dbReference type="GeneID" id="110422954"/>
<dbReference type="PANTHER" id="PTHR33076">
    <property type="entry name" value="NON-SPECIFIC LIPID-TRANSFER PROTEIN 2-RELATED"/>
    <property type="match status" value="1"/>
</dbReference>
<dbReference type="InterPro" id="IPR036312">
    <property type="entry name" value="Bifun_inhib/LTP/seed_sf"/>
</dbReference>
<name>A0A6J1B246_9ROSI</name>
<dbReference type="GO" id="GO:0008289">
    <property type="term" value="F:lipid binding"/>
    <property type="evidence" value="ECO:0007669"/>
    <property type="project" value="UniProtKB-KW"/>
</dbReference>
<comment type="similarity">
    <text evidence="1 2">Belongs to the plant LTP family.</text>
</comment>
<evidence type="ECO:0000259" key="3">
    <source>
        <dbReference type="SMART" id="SM00499"/>
    </source>
</evidence>
<dbReference type="InterPro" id="IPR000528">
    <property type="entry name" value="Plant_nsLTP"/>
</dbReference>
<dbReference type="InterPro" id="IPR016140">
    <property type="entry name" value="Bifunc_inhib/LTP/seed_store"/>
</dbReference>
<gene>
    <name evidence="5" type="primary">LOC110422954</name>
</gene>
<dbReference type="CDD" id="cd01960">
    <property type="entry name" value="nsLTP1"/>
    <property type="match status" value="1"/>
</dbReference>
<organism evidence="4 5">
    <name type="scientific">Herrania umbratica</name>
    <dbReference type="NCBI Taxonomy" id="108875"/>
    <lineage>
        <taxon>Eukaryota</taxon>
        <taxon>Viridiplantae</taxon>
        <taxon>Streptophyta</taxon>
        <taxon>Embryophyta</taxon>
        <taxon>Tracheophyta</taxon>
        <taxon>Spermatophyta</taxon>
        <taxon>Magnoliopsida</taxon>
        <taxon>eudicotyledons</taxon>
        <taxon>Gunneridae</taxon>
        <taxon>Pentapetalae</taxon>
        <taxon>rosids</taxon>
        <taxon>malvids</taxon>
        <taxon>Malvales</taxon>
        <taxon>Malvaceae</taxon>
        <taxon>Byttnerioideae</taxon>
        <taxon>Herrania</taxon>
    </lineage>
</organism>
<dbReference type="Pfam" id="PF00234">
    <property type="entry name" value="Tryp_alpha_amyl"/>
    <property type="match status" value="1"/>
</dbReference>
<dbReference type="AlphaFoldDB" id="A0A6J1B246"/>
<protein>
    <recommendedName>
        <fullName evidence="2">Non-specific lipid-transfer protein</fullName>
    </recommendedName>
</protein>
<keyword evidence="4" id="KW-1185">Reference proteome</keyword>
<dbReference type="Proteomes" id="UP000504621">
    <property type="component" value="Unplaced"/>
</dbReference>
<keyword evidence="2" id="KW-0813">Transport</keyword>
<evidence type="ECO:0000313" key="4">
    <source>
        <dbReference type="Proteomes" id="UP000504621"/>
    </source>
</evidence>
<dbReference type="PROSITE" id="PS00597">
    <property type="entry name" value="PLANT_LTP"/>
    <property type="match status" value="1"/>
</dbReference>
<dbReference type="RefSeq" id="XP_021292699.1">
    <property type="nucleotide sequence ID" value="XM_021437024.1"/>
</dbReference>
<dbReference type="GO" id="GO:0006869">
    <property type="term" value="P:lipid transport"/>
    <property type="evidence" value="ECO:0007669"/>
    <property type="project" value="InterPro"/>
</dbReference>
<evidence type="ECO:0000256" key="1">
    <source>
        <dbReference type="ARBA" id="ARBA00009748"/>
    </source>
</evidence>